<evidence type="ECO:0000313" key="1">
    <source>
        <dbReference type="EMBL" id="GBM11011.1"/>
    </source>
</evidence>
<dbReference type="EMBL" id="BGPR01000293">
    <property type="protein sequence ID" value="GBM11011.1"/>
    <property type="molecule type" value="Genomic_DNA"/>
</dbReference>
<dbReference type="AlphaFoldDB" id="A0A4Y2D2U5"/>
<proteinExistence type="predicted"/>
<name>A0A4Y2D2U5_ARAVE</name>
<protein>
    <submittedName>
        <fullName evidence="1">Uncharacterized protein</fullName>
    </submittedName>
</protein>
<dbReference type="Proteomes" id="UP000499080">
    <property type="component" value="Unassembled WGS sequence"/>
</dbReference>
<reference evidence="1 2" key="1">
    <citation type="journal article" date="2019" name="Sci. Rep.">
        <title>Orb-weaving spider Araneus ventricosus genome elucidates the spidroin gene catalogue.</title>
        <authorList>
            <person name="Kono N."/>
            <person name="Nakamura H."/>
            <person name="Ohtoshi R."/>
            <person name="Moran D.A.P."/>
            <person name="Shinohara A."/>
            <person name="Yoshida Y."/>
            <person name="Fujiwara M."/>
            <person name="Mori M."/>
            <person name="Tomita M."/>
            <person name="Arakawa K."/>
        </authorList>
    </citation>
    <scope>NUCLEOTIDE SEQUENCE [LARGE SCALE GENOMIC DNA]</scope>
</reference>
<evidence type="ECO:0000313" key="2">
    <source>
        <dbReference type="Proteomes" id="UP000499080"/>
    </source>
</evidence>
<organism evidence="1 2">
    <name type="scientific">Araneus ventricosus</name>
    <name type="common">Orbweaver spider</name>
    <name type="synonym">Epeira ventricosa</name>
    <dbReference type="NCBI Taxonomy" id="182803"/>
    <lineage>
        <taxon>Eukaryota</taxon>
        <taxon>Metazoa</taxon>
        <taxon>Ecdysozoa</taxon>
        <taxon>Arthropoda</taxon>
        <taxon>Chelicerata</taxon>
        <taxon>Arachnida</taxon>
        <taxon>Araneae</taxon>
        <taxon>Araneomorphae</taxon>
        <taxon>Entelegynae</taxon>
        <taxon>Araneoidea</taxon>
        <taxon>Araneidae</taxon>
        <taxon>Araneus</taxon>
    </lineage>
</organism>
<accession>A0A4Y2D2U5</accession>
<dbReference type="OrthoDB" id="7699899at2759"/>
<sequence>MAVEAGVANLQLNGGAPTSTGSFTMDSGLCLPIPNYSIECLRKRIWKEIDGHCTKHFAKHFTENEFGHVCNVCDSVWFLKDVTPSCKNEKFPDKDVQAFNLCGSCKISLYNSKIPSL</sequence>
<keyword evidence="2" id="KW-1185">Reference proteome</keyword>
<gene>
    <name evidence="1" type="ORF">AVEN_1343_1</name>
</gene>
<comment type="caution">
    <text evidence="1">The sequence shown here is derived from an EMBL/GenBank/DDBJ whole genome shotgun (WGS) entry which is preliminary data.</text>
</comment>